<organism evidence="2 3">
    <name type="scientific">Mya arenaria</name>
    <name type="common">Soft-shell clam</name>
    <dbReference type="NCBI Taxonomy" id="6604"/>
    <lineage>
        <taxon>Eukaryota</taxon>
        <taxon>Metazoa</taxon>
        <taxon>Spiralia</taxon>
        <taxon>Lophotrochozoa</taxon>
        <taxon>Mollusca</taxon>
        <taxon>Bivalvia</taxon>
        <taxon>Autobranchia</taxon>
        <taxon>Heteroconchia</taxon>
        <taxon>Euheterodonta</taxon>
        <taxon>Imparidentia</taxon>
        <taxon>Neoheterodontei</taxon>
        <taxon>Myida</taxon>
        <taxon>Myoidea</taxon>
        <taxon>Myidae</taxon>
        <taxon>Mya</taxon>
    </lineage>
</organism>
<sequence length="149" mass="16819">MSASLVKKSLSLFDDDLKTTGNEKKKKSGKNKSLMAQIGSRKKGVRKQLKKLQQGQLAKSRDKVKHTKRSIHGDSVPREPVDYTEESVKALCRLTKINATSKHISETVFQHTQKKTVPAKKSEMNGESSAFTNNDFEDFAKEYDFSKIK</sequence>
<dbReference type="InterPro" id="IPR023262">
    <property type="entry name" value="AROS"/>
</dbReference>
<keyword evidence="3" id="KW-1185">Reference proteome</keyword>
<name>A0ABY7DI81_MYAAR</name>
<feature type="region of interest" description="Disordered" evidence="1">
    <location>
        <begin position="16"/>
        <end position="82"/>
    </location>
</feature>
<feature type="compositionally biased region" description="Basic residues" evidence="1">
    <location>
        <begin position="40"/>
        <end position="50"/>
    </location>
</feature>
<gene>
    <name evidence="2" type="ORF">MAR_030086</name>
</gene>
<accession>A0ABY7DI81</accession>
<reference evidence="2" key="1">
    <citation type="submission" date="2022-11" db="EMBL/GenBank/DDBJ databases">
        <title>Centuries of genome instability and evolution in soft-shell clam transmissible cancer (bioRxiv).</title>
        <authorList>
            <person name="Hart S.F.M."/>
            <person name="Yonemitsu M.A."/>
            <person name="Giersch R.M."/>
            <person name="Beal B.F."/>
            <person name="Arriagada G."/>
            <person name="Davis B.W."/>
            <person name="Ostrander E.A."/>
            <person name="Goff S.P."/>
            <person name="Metzger M.J."/>
        </authorList>
    </citation>
    <scope>NUCLEOTIDE SEQUENCE</scope>
    <source>
        <strain evidence="2">MELC-2E11</strain>
        <tissue evidence="2">Siphon/mantle</tissue>
    </source>
</reference>
<dbReference type="Pfam" id="PF15684">
    <property type="entry name" value="AROS"/>
    <property type="match status" value="1"/>
</dbReference>
<evidence type="ECO:0008006" key="4">
    <source>
        <dbReference type="Google" id="ProtNLM"/>
    </source>
</evidence>
<feature type="compositionally biased region" description="Basic and acidic residues" evidence="1">
    <location>
        <begin position="71"/>
        <end position="81"/>
    </location>
</feature>
<evidence type="ECO:0000313" key="3">
    <source>
        <dbReference type="Proteomes" id="UP001164746"/>
    </source>
</evidence>
<protein>
    <recommendedName>
        <fullName evidence="4">40S ribosomal protein S19-binding protein 1</fullName>
    </recommendedName>
</protein>
<evidence type="ECO:0000256" key="1">
    <source>
        <dbReference type="SAM" id="MobiDB-lite"/>
    </source>
</evidence>
<feature type="region of interest" description="Disordered" evidence="1">
    <location>
        <begin position="110"/>
        <end position="132"/>
    </location>
</feature>
<evidence type="ECO:0000313" key="2">
    <source>
        <dbReference type="EMBL" id="WAQ97396.1"/>
    </source>
</evidence>
<proteinExistence type="predicted"/>
<dbReference type="EMBL" id="CP111013">
    <property type="protein sequence ID" value="WAQ97396.1"/>
    <property type="molecule type" value="Genomic_DNA"/>
</dbReference>
<dbReference type="Proteomes" id="UP001164746">
    <property type="component" value="Chromosome 2"/>
</dbReference>